<evidence type="ECO:0000256" key="1">
    <source>
        <dbReference type="ARBA" id="ARBA00008891"/>
    </source>
</evidence>
<evidence type="ECO:0000256" key="2">
    <source>
        <dbReference type="ARBA" id="ARBA00022801"/>
    </source>
</evidence>
<dbReference type="SUPFAM" id="SSF51126">
    <property type="entry name" value="Pectin lyase-like"/>
    <property type="match status" value="1"/>
</dbReference>
<gene>
    <name evidence="7" type="ORF">INP51_04135</name>
</gene>
<dbReference type="GO" id="GO:0030599">
    <property type="term" value="F:pectinesterase activity"/>
    <property type="evidence" value="ECO:0007669"/>
    <property type="project" value="UniProtKB-UniRule"/>
</dbReference>
<dbReference type="RefSeq" id="WP_193736466.1">
    <property type="nucleotide sequence ID" value="NZ_CP063304.1"/>
</dbReference>
<evidence type="ECO:0000256" key="5">
    <source>
        <dbReference type="RuleBase" id="RU000589"/>
    </source>
</evidence>
<comment type="similarity">
    <text evidence="1">Belongs to the pectinesterase family.</text>
</comment>
<dbReference type="GO" id="GO:0045490">
    <property type="term" value="P:pectin catabolic process"/>
    <property type="evidence" value="ECO:0007669"/>
    <property type="project" value="UniProtKB-UniRule"/>
</dbReference>
<evidence type="ECO:0000256" key="4">
    <source>
        <dbReference type="PROSITE-ProRule" id="PRU10040"/>
    </source>
</evidence>
<keyword evidence="2 5" id="KW-0378">Hydrolase</keyword>
<sequence>MLTVSQTNDGDFSSIQSALTALAADPALERKVYIKNGIYKELLEIRIPDLVLIGEDAAHTVVSGGLYANMVLPDDTKRGTFRTYTILVNSNHVTLKNLTIENTAGDGRKVGQAIALYVGGDRFTAQNCRLLGHQDTLFTGPLPETVKDQVAAFTEPEVLSPNQLCRQYYKDCYIEGDVDFIFGGACAYFENCEIHSLDRGEDINGYTTAASTPKGQTYGYVFSHCRFTGDCAPGTVYLGRPWREHAKTALIACELGAHIHRQGWHDWGKEAAHTAACYAEYHCSGPGSSLSKRPDWIHQFSDQEVVHYGREEVLGYEN</sequence>
<name>A0A7M2RII9_9FIRM</name>
<dbReference type="AlphaFoldDB" id="A0A7M2RII9"/>
<dbReference type="InterPro" id="IPR012334">
    <property type="entry name" value="Pectin_lyas_fold"/>
</dbReference>
<dbReference type="GO" id="GO:0009279">
    <property type="term" value="C:cell outer membrane"/>
    <property type="evidence" value="ECO:0007669"/>
    <property type="project" value="TreeGrafter"/>
</dbReference>
<dbReference type="InterPro" id="IPR011050">
    <property type="entry name" value="Pectin_lyase_fold/virulence"/>
</dbReference>
<feature type="domain" description="Pectinesterase catalytic" evidence="6">
    <location>
        <begin position="3"/>
        <end position="139"/>
    </location>
</feature>
<dbReference type="Pfam" id="PF01095">
    <property type="entry name" value="Pectinesterase"/>
    <property type="match status" value="2"/>
</dbReference>
<reference evidence="7 8" key="1">
    <citation type="submission" date="2020-10" db="EMBL/GenBank/DDBJ databases">
        <title>Blautia liquoris sp.nov., isolated from the mud in a fermentation cellar used for the production of Chinese strong-flavoured liquor.</title>
        <authorList>
            <person name="Lu L."/>
        </authorList>
    </citation>
    <scope>NUCLEOTIDE SEQUENCE [LARGE SCALE GENOMIC DNA]</scope>
    <source>
        <strain evidence="7 8">LZLJ-3</strain>
    </source>
</reference>
<feature type="active site" evidence="4">
    <location>
        <position position="179"/>
    </location>
</feature>
<dbReference type="GO" id="GO:0042545">
    <property type="term" value="P:cell wall modification"/>
    <property type="evidence" value="ECO:0007669"/>
    <property type="project" value="UniProtKB-UniRule"/>
</dbReference>
<dbReference type="PANTHER" id="PTHR31321">
    <property type="entry name" value="ACYL-COA THIOESTER HYDROLASE YBHC-RELATED"/>
    <property type="match status" value="1"/>
</dbReference>
<keyword evidence="8" id="KW-1185">Reference proteome</keyword>
<dbReference type="PROSITE" id="PS00800">
    <property type="entry name" value="PECTINESTERASE_1"/>
    <property type="match status" value="1"/>
</dbReference>
<dbReference type="KEGG" id="bliq:INP51_04135"/>
<keyword evidence="3 5" id="KW-0063">Aspartyl esterase</keyword>
<dbReference type="InterPro" id="IPR000070">
    <property type="entry name" value="Pectinesterase_cat"/>
</dbReference>
<evidence type="ECO:0000313" key="7">
    <source>
        <dbReference type="EMBL" id="QOV20146.1"/>
    </source>
</evidence>
<accession>A0A7M2RII9</accession>
<dbReference type="EC" id="3.1.1.11" evidence="5"/>
<dbReference type="InterPro" id="IPR033131">
    <property type="entry name" value="Pectinesterase_Asp_AS"/>
</dbReference>
<dbReference type="PANTHER" id="PTHR31321:SF57">
    <property type="entry name" value="PECTINESTERASE 53-RELATED"/>
    <property type="match status" value="1"/>
</dbReference>
<dbReference type="Proteomes" id="UP000593601">
    <property type="component" value="Chromosome"/>
</dbReference>
<protein>
    <recommendedName>
        <fullName evidence="5">Pectinesterase</fullName>
        <ecNumber evidence="5">3.1.1.11</ecNumber>
    </recommendedName>
</protein>
<proteinExistence type="inferred from homology"/>
<comment type="pathway">
    <text evidence="5">Glycan metabolism; pectin degradation; 2-dehydro-3-deoxy-D-gluconate from pectin: step 1/5.</text>
</comment>
<dbReference type="PROSITE" id="PS00503">
    <property type="entry name" value="PECTINESTERASE_2"/>
    <property type="match status" value="1"/>
</dbReference>
<evidence type="ECO:0000259" key="6">
    <source>
        <dbReference type="Pfam" id="PF01095"/>
    </source>
</evidence>
<dbReference type="EMBL" id="CP063304">
    <property type="protein sequence ID" value="QOV20146.1"/>
    <property type="molecule type" value="Genomic_DNA"/>
</dbReference>
<organism evidence="7 8">
    <name type="scientific">Blautia liquoris</name>
    <dbReference type="NCBI Taxonomy" id="2779518"/>
    <lineage>
        <taxon>Bacteria</taxon>
        <taxon>Bacillati</taxon>
        <taxon>Bacillota</taxon>
        <taxon>Clostridia</taxon>
        <taxon>Lachnospirales</taxon>
        <taxon>Lachnospiraceae</taxon>
        <taxon>Blautia</taxon>
    </lineage>
</organism>
<dbReference type="Gene3D" id="2.160.20.10">
    <property type="entry name" value="Single-stranded right-handed beta-helix, Pectin lyase-like"/>
    <property type="match status" value="1"/>
</dbReference>
<evidence type="ECO:0000256" key="3">
    <source>
        <dbReference type="ARBA" id="ARBA00023085"/>
    </source>
</evidence>
<evidence type="ECO:0000313" key="8">
    <source>
        <dbReference type="Proteomes" id="UP000593601"/>
    </source>
</evidence>
<feature type="domain" description="Pectinesterase catalytic" evidence="6">
    <location>
        <begin position="165"/>
        <end position="308"/>
    </location>
</feature>
<comment type="catalytic activity">
    <reaction evidence="5">
        <text>[(1-&gt;4)-alpha-D-galacturonosyl methyl ester](n) + n H2O = [(1-&gt;4)-alpha-D-galacturonosyl](n) + n methanol + n H(+)</text>
        <dbReference type="Rhea" id="RHEA:22380"/>
        <dbReference type="Rhea" id="RHEA-COMP:14570"/>
        <dbReference type="Rhea" id="RHEA-COMP:14573"/>
        <dbReference type="ChEBI" id="CHEBI:15377"/>
        <dbReference type="ChEBI" id="CHEBI:15378"/>
        <dbReference type="ChEBI" id="CHEBI:17790"/>
        <dbReference type="ChEBI" id="CHEBI:140522"/>
        <dbReference type="ChEBI" id="CHEBI:140523"/>
        <dbReference type="EC" id="3.1.1.11"/>
    </reaction>
</comment>
<dbReference type="InterPro" id="IPR018040">
    <property type="entry name" value="Pectinesterase_Tyr_AS"/>
</dbReference>
<dbReference type="UniPathway" id="UPA00545">
    <property type="reaction ID" value="UER00823"/>
</dbReference>